<keyword evidence="5" id="KW-1185">Reference proteome</keyword>
<dbReference type="InterPro" id="IPR032675">
    <property type="entry name" value="LRR_dom_sf"/>
</dbReference>
<accession>A0AAW0JVX9</accession>
<protein>
    <submittedName>
        <fullName evidence="4">Uncharacterized protein</fullName>
    </submittedName>
</protein>
<comment type="similarity">
    <text evidence="1">Belongs to the PRAME family.</text>
</comment>
<gene>
    <name evidence="4" type="ORF">U0070_018482</name>
</gene>
<keyword evidence="2" id="KW-0433">Leucine-rich repeat</keyword>
<evidence type="ECO:0000256" key="2">
    <source>
        <dbReference type="ARBA" id="ARBA00022614"/>
    </source>
</evidence>
<dbReference type="EMBL" id="JBBHLL010000016">
    <property type="protein sequence ID" value="KAK7830938.1"/>
    <property type="molecule type" value="Genomic_DNA"/>
</dbReference>
<organism evidence="4 5">
    <name type="scientific">Myodes glareolus</name>
    <name type="common">Bank vole</name>
    <name type="synonym">Clethrionomys glareolus</name>
    <dbReference type="NCBI Taxonomy" id="447135"/>
    <lineage>
        <taxon>Eukaryota</taxon>
        <taxon>Metazoa</taxon>
        <taxon>Chordata</taxon>
        <taxon>Craniata</taxon>
        <taxon>Vertebrata</taxon>
        <taxon>Euteleostomi</taxon>
        <taxon>Mammalia</taxon>
        <taxon>Eutheria</taxon>
        <taxon>Euarchontoglires</taxon>
        <taxon>Glires</taxon>
        <taxon>Rodentia</taxon>
        <taxon>Myomorpha</taxon>
        <taxon>Muroidea</taxon>
        <taxon>Cricetidae</taxon>
        <taxon>Arvicolinae</taxon>
        <taxon>Myodes</taxon>
    </lineage>
</organism>
<sequence>MMNVQTPPTLMQLARQALLRNEALATSALEKLPRELFPGLFKDAFQGRHARVVKAMVEAWPFPCLPVGTLMKTPNLETFLALLDGMDTHLDRRFHPRRENLQVLDLRQVSYDFWRIWTGRESGDGTAETVEEKRVVKVLPRYAMRRRLKVIVELCLWPNMREEQACFLQWAQQRKGSLQLLCTKMKIKALPVCTIKSLLNFQPQHIEELDLYLVYDLSSLECFVPCLGQMRSLHKLSLTFIKNTWRFGNRTTDTEEECARTLISQFPKFNCLQHLSLIGVYFMRNHMEQLFRCLTTPLETLTTTGFHLSQRDLNYFPLCHNLCQLKHLDMSGVVLSPLDPMPLQVLLQNVADTLQSLDLQGCRMKDSHLTHLIPALSQCSKLTKLNLYDNDFSTPILKDLLYHTANLRKLSVEQYPAPLQCYDESGCISVERFSHLCDELMDILRARRQPKGVSFAAYICRKCAARCVYDLATRLCYCLPLSREYDL</sequence>
<comment type="caution">
    <text evidence="4">The sequence shown here is derived from an EMBL/GenBank/DDBJ whole genome shotgun (WGS) entry which is preliminary data.</text>
</comment>
<evidence type="ECO:0000256" key="1">
    <source>
        <dbReference type="ARBA" id="ARBA00009608"/>
    </source>
</evidence>
<dbReference type="GO" id="GO:0008284">
    <property type="term" value="P:positive regulation of cell population proliferation"/>
    <property type="evidence" value="ECO:0007669"/>
    <property type="project" value="InterPro"/>
</dbReference>
<reference evidence="4 5" key="1">
    <citation type="journal article" date="2023" name="bioRxiv">
        <title>Conserved and derived expression patterns and positive selection on dental genes reveal complex evolutionary context of ever-growing rodent molars.</title>
        <authorList>
            <person name="Calamari Z.T."/>
            <person name="Song A."/>
            <person name="Cohen E."/>
            <person name="Akter M."/>
            <person name="Roy R.D."/>
            <person name="Hallikas O."/>
            <person name="Christensen M.M."/>
            <person name="Li P."/>
            <person name="Marangoni P."/>
            <person name="Jernvall J."/>
            <person name="Klein O.D."/>
        </authorList>
    </citation>
    <scope>NUCLEOTIDE SEQUENCE [LARGE SCALE GENOMIC DNA]</scope>
    <source>
        <strain evidence="4">V071</strain>
    </source>
</reference>
<dbReference type="InterPro" id="IPR026271">
    <property type="entry name" value="PRAME"/>
</dbReference>
<dbReference type="Proteomes" id="UP001488838">
    <property type="component" value="Unassembled WGS sequence"/>
</dbReference>
<evidence type="ECO:0000313" key="4">
    <source>
        <dbReference type="EMBL" id="KAK7830938.1"/>
    </source>
</evidence>
<dbReference type="SUPFAM" id="SSF52047">
    <property type="entry name" value="RNI-like"/>
    <property type="match status" value="1"/>
</dbReference>
<dbReference type="GO" id="GO:0043066">
    <property type="term" value="P:negative regulation of apoptotic process"/>
    <property type="evidence" value="ECO:0007669"/>
    <property type="project" value="InterPro"/>
</dbReference>
<dbReference type="PANTHER" id="PTHR14224:SF94">
    <property type="entry name" value="PRAME FAMILY MEMBER 12"/>
    <property type="match status" value="1"/>
</dbReference>
<dbReference type="AlphaFoldDB" id="A0AAW0JVX9"/>
<dbReference type="InterPro" id="IPR050694">
    <property type="entry name" value="LRRC14/PRAME"/>
</dbReference>
<dbReference type="GO" id="GO:0005737">
    <property type="term" value="C:cytoplasm"/>
    <property type="evidence" value="ECO:0007669"/>
    <property type="project" value="TreeGrafter"/>
</dbReference>
<proteinExistence type="inferred from homology"/>
<dbReference type="PIRSF" id="PIRSF038286">
    <property type="entry name" value="PRAME"/>
    <property type="match status" value="1"/>
</dbReference>
<evidence type="ECO:0000313" key="5">
    <source>
        <dbReference type="Proteomes" id="UP001488838"/>
    </source>
</evidence>
<name>A0AAW0JVX9_MYOGA</name>
<dbReference type="GO" id="GO:0045596">
    <property type="term" value="P:negative regulation of cell differentiation"/>
    <property type="evidence" value="ECO:0007669"/>
    <property type="project" value="InterPro"/>
</dbReference>
<dbReference type="Gene3D" id="3.80.10.10">
    <property type="entry name" value="Ribonuclease Inhibitor"/>
    <property type="match status" value="1"/>
</dbReference>
<evidence type="ECO:0000256" key="3">
    <source>
        <dbReference type="ARBA" id="ARBA00022737"/>
    </source>
</evidence>
<dbReference type="GO" id="GO:0045892">
    <property type="term" value="P:negative regulation of DNA-templated transcription"/>
    <property type="evidence" value="ECO:0007669"/>
    <property type="project" value="InterPro"/>
</dbReference>
<keyword evidence="3" id="KW-0677">Repeat</keyword>
<dbReference type="PANTHER" id="PTHR14224">
    <property type="entry name" value="SIMILAR TO PREFERENTIALLY EXPRESSED ANTIGEN IN MELANOMA-LIKE 3"/>
    <property type="match status" value="1"/>
</dbReference>